<keyword evidence="8" id="KW-1185">Reference proteome</keyword>
<dbReference type="InterPro" id="IPR011547">
    <property type="entry name" value="SLC26A/SulP_dom"/>
</dbReference>
<dbReference type="EMBL" id="LT629690">
    <property type="protein sequence ID" value="SDF73713.1"/>
    <property type="molecule type" value="Genomic_DNA"/>
</dbReference>
<feature type="domain" description="STAS" evidence="6">
    <location>
        <begin position="441"/>
        <end position="544"/>
    </location>
</feature>
<gene>
    <name evidence="7" type="ORF">SAMN05444167_3154</name>
</gene>
<accession>A0A1G7NI50</accession>
<keyword evidence="2 5" id="KW-0812">Transmembrane</keyword>
<feature type="transmembrane region" description="Helical" evidence="5">
    <location>
        <begin position="197"/>
        <end position="215"/>
    </location>
</feature>
<feature type="transmembrane region" description="Helical" evidence="5">
    <location>
        <begin position="316"/>
        <end position="337"/>
    </location>
</feature>
<evidence type="ECO:0000256" key="1">
    <source>
        <dbReference type="ARBA" id="ARBA00004141"/>
    </source>
</evidence>
<feature type="transmembrane region" description="Helical" evidence="5">
    <location>
        <begin position="221"/>
        <end position="241"/>
    </location>
</feature>
<feature type="transmembrane region" description="Helical" evidence="5">
    <location>
        <begin position="349"/>
        <end position="367"/>
    </location>
</feature>
<proteinExistence type="predicted"/>
<dbReference type="AlphaFoldDB" id="A0A1G7NI50"/>
<feature type="transmembrane region" description="Helical" evidence="5">
    <location>
        <begin position="373"/>
        <end position="392"/>
    </location>
</feature>
<feature type="transmembrane region" description="Helical" evidence="5">
    <location>
        <begin position="130"/>
        <end position="150"/>
    </location>
</feature>
<dbReference type="PANTHER" id="PTHR43310">
    <property type="entry name" value="SULFATE TRANSPORTER YBAR-RELATED"/>
    <property type="match status" value="1"/>
</dbReference>
<dbReference type="GO" id="GO:0016020">
    <property type="term" value="C:membrane"/>
    <property type="evidence" value="ECO:0007669"/>
    <property type="project" value="UniProtKB-SubCell"/>
</dbReference>
<dbReference type="InterPro" id="IPR036513">
    <property type="entry name" value="STAS_dom_sf"/>
</dbReference>
<reference evidence="7 8" key="1">
    <citation type="submission" date="2016-10" db="EMBL/GenBank/DDBJ databases">
        <authorList>
            <person name="de Groot N.N."/>
        </authorList>
    </citation>
    <scope>NUCLEOTIDE SEQUENCE [LARGE SCALE GENOMIC DNA]</scope>
    <source>
        <strain evidence="7 8">GAS232</strain>
    </source>
</reference>
<dbReference type="Pfam" id="PF00916">
    <property type="entry name" value="Sulfate_transp"/>
    <property type="match status" value="1"/>
</dbReference>
<keyword evidence="4 5" id="KW-0472">Membrane</keyword>
<dbReference type="CDD" id="cd07042">
    <property type="entry name" value="STAS_SulP_like_sulfate_transporter"/>
    <property type="match status" value="1"/>
</dbReference>
<feature type="transmembrane region" description="Helical" evidence="5">
    <location>
        <begin position="404"/>
        <end position="435"/>
    </location>
</feature>
<comment type="subcellular location">
    <subcellularLocation>
        <location evidence="1">Membrane</location>
        <topology evidence="1">Multi-pass membrane protein</topology>
    </subcellularLocation>
</comment>
<feature type="transmembrane region" description="Helical" evidence="5">
    <location>
        <begin position="59"/>
        <end position="82"/>
    </location>
</feature>
<dbReference type="PANTHER" id="PTHR43310:SF1">
    <property type="entry name" value="SULFATE TRANSPORTER YBAR-RELATED"/>
    <property type="match status" value="1"/>
</dbReference>
<dbReference type="InterPro" id="IPR002645">
    <property type="entry name" value="STAS_dom"/>
</dbReference>
<dbReference type="InterPro" id="IPR052706">
    <property type="entry name" value="Membrane-Transporter-like"/>
</dbReference>
<keyword evidence="3 5" id="KW-1133">Transmembrane helix</keyword>
<organism evidence="7 8">
    <name type="scientific">Terriglobus roseus</name>
    <dbReference type="NCBI Taxonomy" id="392734"/>
    <lineage>
        <taxon>Bacteria</taxon>
        <taxon>Pseudomonadati</taxon>
        <taxon>Acidobacteriota</taxon>
        <taxon>Terriglobia</taxon>
        <taxon>Terriglobales</taxon>
        <taxon>Acidobacteriaceae</taxon>
        <taxon>Terriglobus</taxon>
    </lineage>
</organism>
<evidence type="ECO:0000259" key="6">
    <source>
        <dbReference type="PROSITE" id="PS50801"/>
    </source>
</evidence>
<evidence type="ECO:0000313" key="8">
    <source>
        <dbReference type="Proteomes" id="UP000182427"/>
    </source>
</evidence>
<dbReference type="Proteomes" id="UP000182427">
    <property type="component" value="Chromosome I"/>
</dbReference>
<feature type="transmembrane region" description="Helical" evidence="5">
    <location>
        <begin position="156"/>
        <end position="176"/>
    </location>
</feature>
<name>A0A1G7NI50_9BACT</name>
<feature type="transmembrane region" description="Helical" evidence="5">
    <location>
        <begin position="88"/>
        <end position="118"/>
    </location>
</feature>
<evidence type="ECO:0000256" key="2">
    <source>
        <dbReference type="ARBA" id="ARBA00022692"/>
    </source>
</evidence>
<evidence type="ECO:0000256" key="4">
    <source>
        <dbReference type="ARBA" id="ARBA00023136"/>
    </source>
</evidence>
<protein>
    <submittedName>
        <fullName evidence="7">Sulfate permease, SulP family</fullName>
    </submittedName>
</protein>
<sequence>MLVHYPEVTSATRYRIPQPPRRAANDHNNNEVGLRPRADAVLVCGKKYTLNIRIVRSEVLAGLTAALSLVPEVVGFSLVAHVNPLNGLYAAFILCLIAAIFGGRPGMISGAAGSMAVVSAALVVQHGIEYLFATILLTGILQLLFAAFRFGKLIRMVPHSVMLGFVNGLAIIIASAQFQHLRERMPDGSQHWLPMSSLITMFGLIAVTVVVTVLLPKLTKAFPSALAGILAATVCVLAFGIHTRTVGDLASIHGTLPRFHLPVVPYTMATLRITLPYAFVLATIGLVETLLTLNLIDEITDTVGEPNRESMAQGLGNIVGSLFTGMGGCAMIGQSMINLNSGGRRRLSGIAAGCLLLSFILAGSRLIERIPLAALVGVMFVVSAETFNWKSLQNFFRIPKHDTAVMVIVTLITVLTNLATAVVAGIVIAALVFAWDHAQQLEADIVEENDTKTYRLRGSLFFASTAQFTAFFSPKTDPIDTYLDFDHARIMDSSALEAIESLAKRYRDVGKMLHVHGLSESCDRLLRRKDGEVNISPMPAYDEV</sequence>
<dbReference type="SUPFAM" id="SSF52091">
    <property type="entry name" value="SpoIIaa-like"/>
    <property type="match status" value="1"/>
</dbReference>
<evidence type="ECO:0000256" key="5">
    <source>
        <dbReference type="SAM" id="Phobius"/>
    </source>
</evidence>
<dbReference type="Gene3D" id="3.30.750.24">
    <property type="entry name" value="STAS domain"/>
    <property type="match status" value="1"/>
</dbReference>
<feature type="transmembrane region" description="Helical" evidence="5">
    <location>
        <begin position="275"/>
        <end position="296"/>
    </location>
</feature>
<evidence type="ECO:0000256" key="3">
    <source>
        <dbReference type="ARBA" id="ARBA00022989"/>
    </source>
</evidence>
<dbReference type="PROSITE" id="PS50801">
    <property type="entry name" value="STAS"/>
    <property type="match status" value="1"/>
</dbReference>
<dbReference type="Pfam" id="PF01740">
    <property type="entry name" value="STAS"/>
    <property type="match status" value="1"/>
</dbReference>
<evidence type="ECO:0000313" key="7">
    <source>
        <dbReference type="EMBL" id="SDF73713.1"/>
    </source>
</evidence>